<organism evidence="1 2">
    <name type="scientific">Sphingobacterium multivorum</name>
    <dbReference type="NCBI Taxonomy" id="28454"/>
    <lineage>
        <taxon>Bacteria</taxon>
        <taxon>Pseudomonadati</taxon>
        <taxon>Bacteroidota</taxon>
        <taxon>Sphingobacteriia</taxon>
        <taxon>Sphingobacteriales</taxon>
        <taxon>Sphingobacteriaceae</taxon>
        <taxon>Sphingobacterium</taxon>
    </lineage>
</organism>
<sequence length="58" mass="6951">MYFVTLFLEMKQSRASREKVIYSYMIYSDKATVCPFLLRTLPASINKLYPFNFNHIHI</sequence>
<proteinExistence type="predicted"/>
<reference evidence="1 2" key="1">
    <citation type="submission" date="2019-10" db="EMBL/GenBank/DDBJ databases">
        <authorList>
            <person name="Karimi E."/>
        </authorList>
    </citation>
    <scope>NUCLEOTIDE SEQUENCE [LARGE SCALE GENOMIC DNA]</scope>
    <source>
        <strain evidence="1">Sphingobacterium sp. 8BC</strain>
    </source>
</reference>
<dbReference type="Proteomes" id="UP000432350">
    <property type="component" value="Unassembled WGS sequence"/>
</dbReference>
<evidence type="ECO:0000313" key="2">
    <source>
        <dbReference type="Proteomes" id="UP000432350"/>
    </source>
</evidence>
<name>A0A654DS77_SPHMU</name>
<accession>A0A654DS77</accession>
<dbReference type="AlphaFoldDB" id="A0A654DS77"/>
<protein>
    <submittedName>
        <fullName evidence="1">Uncharacterized protein</fullName>
    </submittedName>
</protein>
<evidence type="ECO:0000313" key="1">
    <source>
        <dbReference type="EMBL" id="VXD08060.1"/>
    </source>
</evidence>
<gene>
    <name evidence="1" type="ORF">SPHINGO8BC_90225</name>
</gene>
<dbReference type="EMBL" id="CABWMV010000028">
    <property type="protein sequence ID" value="VXD08060.1"/>
    <property type="molecule type" value="Genomic_DNA"/>
</dbReference>